<dbReference type="InterPro" id="IPR004358">
    <property type="entry name" value="Sig_transdc_His_kin-like_C"/>
</dbReference>
<evidence type="ECO:0000256" key="4">
    <source>
        <dbReference type="ARBA" id="ARBA00004651"/>
    </source>
</evidence>
<dbReference type="Pfam" id="PF02518">
    <property type="entry name" value="HATPase_c"/>
    <property type="match status" value="1"/>
</dbReference>
<evidence type="ECO:0000256" key="12">
    <source>
        <dbReference type="ARBA" id="ARBA00022840"/>
    </source>
</evidence>
<dbReference type="SMART" id="SM00388">
    <property type="entry name" value="HisKA"/>
    <property type="match status" value="1"/>
</dbReference>
<evidence type="ECO:0000256" key="16">
    <source>
        <dbReference type="ARBA" id="ARBA00023016"/>
    </source>
</evidence>
<keyword evidence="9" id="KW-0547">Nucleotide-binding</keyword>
<dbReference type="PANTHER" id="PTHR44936:SF9">
    <property type="entry name" value="SENSOR PROTEIN CREC"/>
    <property type="match status" value="1"/>
</dbReference>
<feature type="domain" description="Histidine kinase" evidence="22">
    <location>
        <begin position="325"/>
        <end position="532"/>
    </location>
</feature>
<sequence>MAAEPRPSIRRKPRIRTVLLLVNLLLLALPLGGLWMLRIYESALVRQTETELVAQAAVIGAAFHAGWLQAAGPEAEATLAALPLVPPSEGWAPRFATLDLARDPILSPPPEPTLPAAPADRFARIAGEALGPVLAEAQRVTLAGMRVTDHAGIVVATSGGERGLSLAGLEEVAAALAGNPASRLRARREPATPAGLASISRAAPFRVFVALPVRAGPHVIGAVGLSRTPSSIAQALYGKRWELAGLTLALVLVAAALAAFTAYTVGRPIRAVAEQAKAVAAGARVPMQRTRRSAVREADELFAAIASMAGTLERRADYIGQFAAEVSHEFKTPLAALRGALELLQDHAATMTPEERAGFLAQAAADVERLDRLVRRLLELARAEAPHAQGPAAATIGAVVEVAAAPFIAQGLAIAWRGAAATAAIAPETLRSVFAILFENVRQHAGAEARCNLSWEIAEGQVLIRVSDSGRGITAANAARVFDRFFTTARESGGTGLGLSIARSHTEAAGGSLRLLPIGPGAVFEIILPAAPGRAAES</sequence>
<evidence type="ECO:0000256" key="17">
    <source>
        <dbReference type="ARBA" id="ARBA00023026"/>
    </source>
</evidence>
<evidence type="ECO:0000259" key="23">
    <source>
        <dbReference type="PROSITE" id="PS50885"/>
    </source>
</evidence>
<dbReference type="InterPro" id="IPR036890">
    <property type="entry name" value="HATPase_C_sf"/>
</dbReference>
<dbReference type="InterPro" id="IPR003661">
    <property type="entry name" value="HisK_dim/P_dom"/>
</dbReference>
<evidence type="ECO:0000256" key="15">
    <source>
        <dbReference type="ARBA" id="ARBA00023012"/>
    </source>
</evidence>
<dbReference type="SMART" id="SM00387">
    <property type="entry name" value="HATPase_c"/>
    <property type="match status" value="1"/>
</dbReference>
<organism evidence="24 25">
    <name type="scientific">Plastoroseomonas hellenica</name>
    <dbReference type="NCBI Taxonomy" id="2687306"/>
    <lineage>
        <taxon>Bacteria</taxon>
        <taxon>Pseudomonadati</taxon>
        <taxon>Pseudomonadota</taxon>
        <taxon>Alphaproteobacteria</taxon>
        <taxon>Acetobacterales</taxon>
        <taxon>Acetobacteraceae</taxon>
        <taxon>Plastoroseomonas</taxon>
    </lineage>
</organism>
<feature type="transmembrane region" description="Helical" evidence="21">
    <location>
        <begin position="243"/>
        <end position="265"/>
    </location>
</feature>
<dbReference type="Gene3D" id="3.30.565.10">
    <property type="entry name" value="Histidine kinase-like ATPase, C-terminal domain"/>
    <property type="match status" value="1"/>
</dbReference>
<evidence type="ECO:0000256" key="8">
    <source>
        <dbReference type="ARBA" id="ARBA00022679"/>
    </source>
</evidence>
<keyword evidence="18" id="KW-0464">Manganese</keyword>
<comment type="caution">
    <text evidence="24">The sequence shown here is derived from an EMBL/GenBank/DDBJ whole genome shotgun (WGS) entry which is preliminary data.</text>
</comment>
<dbReference type="Proteomes" id="UP001196870">
    <property type="component" value="Unassembled WGS sequence"/>
</dbReference>
<dbReference type="InterPro" id="IPR005467">
    <property type="entry name" value="His_kinase_dom"/>
</dbReference>
<keyword evidence="21" id="KW-1133">Transmembrane helix</keyword>
<evidence type="ECO:0000256" key="18">
    <source>
        <dbReference type="ARBA" id="ARBA00023211"/>
    </source>
</evidence>
<evidence type="ECO:0000256" key="7">
    <source>
        <dbReference type="ARBA" id="ARBA00022553"/>
    </source>
</evidence>
<evidence type="ECO:0000313" key="24">
    <source>
        <dbReference type="EMBL" id="MBR0665863.1"/>
    </source>
</evidence>
<dbReference type="PRINTS" id="PR00344">
    <property type="entry name" value="BCTRLSENSOR"/>
</dbReference>
<feature type="domain" description="HAMP" evidence="23">
    <location>
        <begin position="263"/>
        <end position="317"/>
    </location>
</feature>
<keyword evidence="10 24" id="KW-0418">Kinase</keyword>
<dbReference type="EMBL" id="JAAGBB010000018">
    <property type="protein sequence ID" value="MBR0665863.1"/>
    <property type="molecule type" value="Genomic_DNA"/>
</dbReference>
<dbReference type="InterPro" id="IPR003660">
    <property type="entry name" value="HAMP_dom"/>
</dbReference>
<dbReference type="GO" id="GO:0016301">
    <property type="term" value="F:kinase activity"/>
    <property type="evidence" value="ECO:0007669"/>
    <property type="project" value="UniProtKB-KW"/>
</dbReference>
<keyword evidence="21" id="KW-0472">Membrane</keyword>
<dbReference type="Pfam" id="PF00512">
    <property type="entry name" value="HisKA"/>
    <property type="match status" value="1"/>
</dbReference>
<evidence type="ECO:0000256" key="3">
    <source>
        <dbReference type="ARBA" id="ARBA00001946"/>
    </source>
</evidence>
<evidence type="ECO:0000313" key="25">
    <source>
        <dbReference type="Proteomes" id="UP001196870"/>
    </source>
</evidence>
<evidence type="ECO:0000256" key="13">
    <source>
        <dbReference type="ARBA" id="ARBA00022842"/>
    </source>
</evidence>
<keyword evidence="11" id="KW-0378">Hydrolase</keyword>
<dbReference type="InterPro" id="IPR003594">
    <property type="entry name" value="HATPase_dom"/>
</dbReference>
<proteinExistence type="predicted"/>
<evidence type="ECO:0000259" key="22">
    <source>
        <dbReference type="PROSITE" id="PS50109"/>
    </source>
</evidence>
<evidence type="ECO:0000256" key="6">
    <source>
        <dbReference type="ARBA" id="ARBA00022475"/>
    </source>
</evidence>
<feature type="transmembrane region" description="Helical" evidence="21">
    <location>
        <begin position="15"/>
        <end position="37"/>
    </location>
</feature>
<dbReference type="PROSITE" id="PS50885">
    <property type="entry name" value="HAMP"/>
    <property type="match status" value="1"/>
</dbReference>
<evidence type="ECO:0000256" key="9">
    <source>
        <dbReference type="ARBA" id="ARBA00022741"/>
    </source>
</evidence>
<keyword evidence="25" id="KW-1185">Reference proteome</keyword>
<name>A0ABS5EZZ0_9PROT</name>
<evidence type="ECO:0000256" key="14">
    <source>
        <dbReference type="ARBA" id="ARBA00022912"/>
    </source>
</evidence>
<reference evidence="25" key="1">
    <citation type="journal article" date="2021" name="Syst. Appl. Microbiol.">
        <title>Roseomonas hellenica sp. nov., isolated from roots of wild-growing Alkanna tinctoria.</title>
        <authorList>
            <person name="Rat A."/>
            <person name="Naranjo H.D."/>
            <person name="Lebbe L."/>
            <person name="Cnockaert M."/>
            <person name="Krigas N."/>
            <person name="Grigoriadou K."/>
            <person name="Maloupa E."/>
            <person name="Willems A."/>
        </authorList>
    </citation>
    <scope>NUCLEOTIDE SEQUENCE [LARGE SCALE GENOMIC DNA]</scope>
    <source>
        <strain evidence="25">LMG 31523</strain>
    </source>
</reference>
<evidence type="ECO:0000256" key="1">
    <source>
        <dbReference type="ARBA" id="ARBA00000085"/>
    </source>
</evidence>
<evidence type="ECO:0000256" key="10">
    <source>
        <dbReference type="ARBA" id="ARBA00022777"/>
    </source>
</evidence>
<comment type="cofactor">
    <cofactor evidence="2">
        <name>Mn(2+)</name>
        <dbReference type="ChEBI" id="CHEBI:29035"/>
    </cofactor>
</comment>
<keyword evidence="12" id="KW-0067">ATP-binding</keyword>
<dbReference type="SUPFAM" id="SSF47384">
    <property type="entry name" value="Homodimeric domain of signal transducing histidine kinase"/>
    <property type="match status" value="1"/>
</dbReference>
<dbReference type="EC" id="2.7.13.3" evidence="5"/>
<keyword evidence="8" id="KW-0808">Transferase</keyword>
<accession>A0ABS5EZZ0</accession>
<comment type="cofactor">
    <cofactor evidence="3">
        <name>Mg(2+)</name>
        <dbReference type="ChEBI" id="CHEBI:18420"/>
    </cofactor>
</comment>
<keyword evidence="15" id="KW-0902">Two-component regulatory system</keyword>
<keyword evidence="13" id="KW-0460">Magnesium</keyword>
<keyword evidence="21" id="KW-0812">Transmembrane</keyword>
<keyword evidence="6" id="KW-1003">Cell membrane</keyword>
<dbReference type="Gene3D" id="1.10.287.130">
    <property type="match status" value="1"/>
</dbReference>
<keyword evidence="17" id="KW-0843">Virulence</keyword>
<evidence type="ECO:0000256" key="11">
    <source>
        <dbReference type="ARBA" id="ARBA00022801"/>
    </source>
</evidence>
<dbReference type="InterPro" id="IPR036097">
    <property type="entry name" value="HisK_dim/P_sf"/>
</dbReference>
<protein>
    <recommendedName>
        <fullName evidence="19">Signal transduction histidine-protein kinase/phosphatase MprB</fullName>
        <ecNumber evidence="5">2.7.13.3</ecNumber>
    </recommendedName>
    <alternativeName>
        <fullName evidence="20">Mycobacterial persistence regulator B</fullName>
    </alternativeName>
</protein>
<dbReference type="PANTHER" id="PTHR44936">
    <property type="entry name" value="SENSOR PROTEIN CREC"/>
    <property type="match status" value="1"/>
</dbReference>
<evidence type="ECO:0000256" key="2">
    <source>
        <dbReference type="ARBA" id="ARBA00001936"/>
    </source>
</evidence>
<dbReference type="SUPFAM" id="SSF55874">
    <property type="entry name" value="ATPase domain of HSP90 chaperone/DNA topoisomerase II/histidine kinase"/>
    <property type="match status" value="1"/>
</dbReference>
<gene>
    <name evidence="24" type="ORF">GXW71_16010</name>
</gene>
<keyword evidence="14" id="KW-0904">Protein phosphatase</keyword>
<dbReference type="CDD" id="cd00082">
    <property type="entry name" value="HisKA"/>
    <property type="match status" value="1"/>
</dbReference>
<dbReference type="Gene3D" id="6.10.340.10">
    <property type="match status" value="1"/>
</dbReference>
<evidence type="ECO:0000256" key="21">
    <source>
        <dbReference type="SAM" id="Phobius"/>
    </source>
</evidence>
<evidence type="ECO:0000256" key="5">
    <source>
        <dbReference type="ARBA" id="ARBA00012438"/>
    </source>
</evidence>
<comment type="catalytic activity">
    <reaction evidence="1">
        <text>ATP + protein L-histidine = ADP + protein N-phospho-L-histidine.</text>
        <dbReference type="EC" id="2.7.13.3"/>
    </reaction>
</comment>
<evidence type="ECO:0000256" key="19">
    <source>
        <dbReference type="ARBA" id="ARBA00040454"/>
    </source>
</evidence>
<dbReference type="RefSeq" id="WP_211853534.1">
    <property type="nucleotide sequence ID" value="NZ_JAAGBB010000018.1"/>
</dbReference>
<keyword evidence="7" id="KW-0597">Phosphoprotein</keyword>
<comment type="subcellular location">
    <subcellularLocation>
        <location evidence="4">Cell membrane</location>
        <topology evidence="4">Multi-pass membrane protein</topology>
    </subcellularLocation>
</comment>
<keyword evidence="16" id="KW-0346">Stress response</keyword>
<dbReference type="InterPro" id="IPR050980">
    <property type="entry name" value="2C_sensor_his_kinase"/>
</dbReference>
<evidence type="ECO:0000256" key="20">
    <source>
        <dbReference type="ARBA" id="ARBA00041776"/>
    </source>
</evidence>
<dbReference type="PROSITE" id="PS50109">
    <property type="entry name" value="HIS_KIN"/>
    <property type="match status" value="1"/>
</dbReference>